<sequence length="178" mass="19167">MQSLLVELYVRPDPGATDAEAALVDDLAALSRVLVGLTARTLAGLDAELTLSQYRTMVLLAARGPLRTVDLAAALDVHPSTVTRTCDRLIRRGLVERRQGTTDRRVAWLGLTDTGRHLTGTVTRGRSDRIRELVRAAGVAGSASGRKLISRLVSAAGEPTEAEWWQNWAAGDRTGEIA</sequence>
<evidence type="ECO:0000256" key="3">
    <source>
        <dbReference type="ARBA" id="ARBA00023163"/>
    </source>
</evidence>
<organism evidence="5 6">
    <name type="scientific">Micromonospora siamensis</name>
    <dbReference type="NCBI Taxonomy" id="299152"/>
    <lineage>
        <taxon>Bacteria</taxon>
        <taxon>Bacillati</taxon>
        <taxon>Actinomycetota</taxon>
        <taxon>Actinomycetes</taxon>
        <taxon>Micromonosporales</taxon>
        <taxon>Micromonosporaceae</taxon>
        <taxon>Micromonospora</taxon>
    </lineage>
</organism>
<evidence type="ECO:0000256" key="2">
    <source>
        <dbReference type="ARBA" id="ARBA00023125"/>
    </source>
</evidence>
<dbReference type="Proteomes" id="UP000198210">
    <property type="component" value="Chromosome I"/>
</dbReference>
<dbReference type="SMART" id="SM00347">
    <property type="entry name" value="HTH_MARR"/>
    <property type="match status" value="1"/>
</dbReference>
<dbReference type="PROSITE" id="PS50995">
    <property type="entry name" value="HTH_MARR_2"/>
    <property type="match status" value="1"/>
</dbReference>
<evidence type="ECO:0000259" key="4">
    <source>
        <dbReference type="PROSITE" id="PS50995"/>
    </source>
</evidence>
<evidence type="ECO:0000313" key="5">
    <source>
        <dbReference type="EMBL" id="SCG54304.1"/>
    </source>
</evidence>
<dbReference type="InterPro" id="IPR023187">
    <property type="entry name" value="Tscrpt_reg_MarR-type_CS"/>
</dbReference>
<dbReference type="GO" id="GO:0003700">
    <property type="term" value="F:DNA-binding transcription factor activity"/>
    <property type="evidence" value="ECO:0007669"/>
    <property type="project" value="InterPro"/>
</dbReference>
<dbReference type="EMBL" id="LT607751">
    <property type="protein sequence ID" value="SCG54304.1"/>
    <property type="molecule type" value="Genomic_DNA"/>
</dbReference>
<dbReference type="GO" id="GO:0003677">
    <property type="term" value="F:DNA binding"/>
    <property type="evidence" value="ECO:0007669"/>
    <property type="project" value="UniProtKB-KW"/>
</dbReference>
<keyword evidence="1" id="KW-0805">Transcription regulation</keyword>
<keyword evidence="2" id="KW-0238">DNA-binding</keyword>
<dbReference type="PROSITE" id="PS01117">
    <property type="entry name" value="HTH_MARR_1"/>
    <property type="match status" value="1"/>
</dbReference>
<reference evidence="5 6" key="1">
    <citation type="submission" date="2016-06" db="EMBL/GenBank/DDBJ databases">
        <authorList>
            <person name="Kjaerup R.B."/>
            <person name="Dalgaard T.S."/>
            <person name="Juul-Madsen H.R."/>
        </authorList>
    </citation>
    <scope>NUCLEOTIDE SEQUENCE [LARGE SCALE GENOMIC DNA]</scope>
    <source>
        <strain evidence="5 6">DSM 45097</strain>
    </source>
</reference>
<dbReference type="InterPro" id="IPR036388">
    <property type="entry name" value="WH-like_DNA-bd_sf"/>
</dbReference>
<dbReference type="Gene3D" id="1.10.10.10">
    <property type="entry name" value="Winged helix-like DNA-binding domain superfamily/Winged helix DNA-binding domain"/>
    <property type="match status" value="1"/>
</dbReference>
<evidence type="ECO:0000313" key="6">
    <source>
        <dbReference type="Proteomes" id="UP000198210"/>
    </source>
</evidence>
<dbReference type="InterPro" id="IPR039422">
    <property type="entry name" value="MarR/SlyA-like"/>
</dbReference>
<keyword evidence="6" id="KW-1185">Reference proteome</keyword>
<dbReference type="PRINTS" id="PR00598">
    <property type="entry name" value="HTHMARR"/>
</dbReference>
<dbReference type="SUPFAM" id="SSF46785">
    <property type="entry name" value="Winged helix' DNA-binding domain"/>
    <property type="match status" value="1"/>
</dbReference>
<proteinExistence type="predicted"/>
<accession>A0A1C5I7H4</accession>
<evidence type="ECO:0000256" key="1">
    <source>
        <dbReference type="ARBA" id="ARBA00023015"/>
    </source>
</evidence>
<gene>
    <name evidence="5" type="ORF">GA0074704_3038</name>
</gene>
<keyword evidence="3" id="KW-0804">Transcription</keyword>
<name>A0A1C5I7H4_9ACTN</name>
<protein>
    <submittedName>
        <fullName evidence="5">MarR family protein</fullName>
    </submittedName>
</protein>
<dbReference type="PANTHER" id="PTHR33164">
    <property type="entry name" value="TRANSCRIPTIONAL REGULATOR, MARR FAMILY"/>
    <property type="match status" value="1"/>
</dbReference>
<dbReference type="PANTHER" id="PTHR33164:SF94">
    <property type="entry name" value="TRANSCRIPTIONAL REGULATORY PROTEIN-RELATED"/>
    <property type="match status" value="1"/>
</dbReference>
<dbReference type="RefSeq" id="WP_088971111.1">
    <property type="nucleotide sequence ID" value="NZ_LT607751.1"/>
</dbReference>
<dbReference type="Pfam" id="PF01047">
    <property type="entry name" value="MarR"/>
    <property type="match status" value="1"/>
</dbReference>
<dbReference type="InterPro" id="IPR036390">
    <property type="entry name" value="WH_DNA-bd_sf"/>
</dbReference>
<feature type="domain" description="HTH marR-type" evidence="4">
    <location>
        <begin position="20"/>
        <end position="154"/>
    </location>
</feature>
<dbReference type="InterPro" id="IPR000835">
    <property type="entry name" value="HTH_MarR-typ"/>
</dbReference>
<dbReference type="GO" id="GO:0006950">
    <property type="term" value="P:response to stress"/>
    <property type="evidence" value="ECO:0007669"/>
    <property type="project" value="TreeGrafter"/>
</dbReference>
<dbReference type="AlphaFoldDB" id="A0A1C5I7H4"/>